<reference evidence="1 2" key="1">
    <citation type="journal article" date="2019" name="Nat. Ecol. Evol.">
        <title>Megaphylogeny resolves global patterns of mushroom evolution.</title>
        <authorList>
            <person name="Varga T."/>
            <person name="Krizsan K."/>
            <person name="Foldi C."/>
            <person name="Dima B."/>
            <person name="Sanchez-Garcia M."/>
            <person name="Sanchez-Ramirez S."/>
            <person name="Szollosi G.J."/>
            <person name="Szarkandi J.G."/>
            <person name="Papp V."/>
            <person name="Albert L."/>
            <person name="Andreopoulos W."/>
            <person name="Angelini C."/>
            <person name="Antonin V."/>
            <person name="Barry K.W."/>
            <person name="Bougher N.L."/>
            <person name="Buchanan P."/>
            <person name="Buyck B."/>
            <person name="Bense V."/>
            <person name="Catcheside P."/>
            <person name="Chovatia M."/>
            <person name="Cooper J."/>
            <person name="Damon W."/>
            <person name="Desjardin D."/>
            <person name="Finy P."/>
            <person name="Geml J."/>
            <person name="Haridas S."/>
            <person name="Hughes K."/>
            <person name="Justo A."/>
            <person name="Karasinski D."/>
            <person name="Kautmanova I."/>
            <person name="Kiss B."/>
            <person name="Kocsube S."/>
            <person name="Kotiranta H."/>
            <person name="LaButti K.M."/>
            <person name="Lechner B.E."/>
            <person name="Liimatainen K."/>
            <person name="Lipzen A."/>
            <person name="Lukacs Z."/>
            <person name="Mihaltcheva S."/>
            <person name="Morgado L.N."/>
            <person name="Niskanen T."/>
            <person name="Noordeloos M.E."/>
            <person name="Ohm R.A."/>
            <person name="Ortiz-Santana B."/>
            <person name="Ovrebo C."/>
            <person name="Racz N."/>
            <person name="Riley R."/>
            <person name="Savchenko A."/>
            <person name="Shiryaev A."/>
            <person name="Soop K."/>
            <person name="Spirin V."/>
            <person name="Szebenyi C."/>
            <person name="Tomsovsky M."/>
            <person name="Tulloss R.E."/>
            <person name="Uehling J."/>
            <person name="Grigoriev I.V."/>
            <person name="Vagvolgyi C."/>
            <person name="Papp T."/>
            <person name="Martin F.M."/>
            <person name="Miettinen O."/>
            <person name="Hibbett D.S."/>
            <person name="Nagy L.G."/>
        </authorList>
    </citation>
    <scope>NUCLEOTIDE SEQUENCE [LARGE SCALE GENOMIC DNA]</scope>
    <source>
        <strain evidence="1 2">NL-1719</strain>
    </source>
</reference>
<evidence type="ECO:0000313" key="2">
    <source>
        <dbReference type="Proteomes" id="UP000308600"/>
    </source>
</evidence>
<dbReference type="Proteomes" id="UP000308600">
    <property type="component" value="Unassembled WGS sequence"/>
</dbReference>
<proteinExistence type="predicted"/>
<name>A0ACD3AS09_9AGAR</name>
<protein>
    <submittedName>
        <fullName evidence="1">Uncharacterized protein</fullName>
    </submittedName>
</protein>
<accession>A0ACD3AS09</accession>
<organism evidence="1 2">
    <name type="scientific">Pluteus cervinus</name>
    <dbReference type="NCBI Taxonomy" id="181527"/>
    <lineage>
        <taxon>Eukaryota</taxon>
        <taxon>Fungi</taxon>
        <taxon>Dikarya</taxon>
        <taxon>Basidiomycota</taxon>
        <taxon>Agaricomycotina</taxon>
        <taxon>Agaricomycetes</taxon>
        <taxon>Agaricomycetidae</taxon>
        <taxon>Agaricales</taxon>
        <taxon>Pluteineae</taxon>
        <taxon>Pluteaceae</taxon>
        <taxon>Pluteus</taxon>
    </lineage>
</organism>
<evidence type="ECO:0000313" key="1">
    <source>
        <dbReference type="EMBL" id="TFK68605.1"/>
    </source>
</evidence>
<keyword evidence="2" id="KW-1185">Reference proteome</keyword>
<gene>
    <name evidence="1" type="ORF">BDN72DRAFT_674101</name>
</gene>
<sequence length="435" mass="49585">MVLIPTDIILHIVELVPKGDVGTLKSLSLTSPLLRDICQKRLFKSISLENSVMVKYDSRIPPPFLVNFHKIVTQSPRIASYIQRLKIAQHSISPSGGMRYRRPGMSMVWMIDHSELISEAFDAWKSPRIHTLNFYSRRIISWTELDERFRNSLFRILQNPAFNTIITEGLRLPGHFFAGFPSLRSVALYHPYFSPGAPGMSSSTRKHQISHLTFHVHYDANFQSLNTGPSPVDCVGPAIGLDLRSLRTLDLEMNFSLTPQLQHLFQLPKLWRLRVSTSPFEKDSVDIDPGIPPPTINLSRLSNLTGLTLRNLDFGITSASFSWVVNALESLTTSQIGRLERFTLSLATTSDIMKNIQSHLDVIMQQLGQYLSSFHRRAEQLRSIRVDMKVAWGENDQVLQINEWLLSQLSWSGCEGILDVRVEQDEAFVYRNRGW</sequence>
<dbReference type="EMBL" id="ML208348">
    <property type="protein sequence ID" value="TFK68605.1"/>
    <property type="molecule type" value="Genomic_DNA"/>
</dbReference>